<dbReference type="PANTHER" id="PTHR34220:SF7">
    <property type="entry name" value="SENSOR HISTIDINE KINASE YPDA"/>
    <property type="match status" value="1"/>
</dbReference>
<dbReference type="EMBL" id="JAUKPO010000010">
    <property type="protein sequence ID" value="MDO1448180.1"/>
    <property type="molecule type" value="Genomic_DNA"/>
</dbReference>
<feature type="domain" description="Signal transduction histidine kinase internal region" evidence="2">
    <location>
        <begin position="188"/>
        <end position="267"/>
    </location>
</feature>
<feature type="transmembrane region" description="Helical" evidence="1">
    <location>
        <begin position="40"/>
        <end position="57"/>
    </location>
</feature>
<keyword evidence="4" id="KW-1185">Reference proteome</keyword>
<dbReference type="InterPro" id="IPR010559">
    <property type="entry name" value="Sig_transdc_His_kin_internal"/>
</dbReference>
<dbReference type="Gene3D" id="3.30.565.10">
    <property type="entry name" value="Histidine kinase-like ATPase, C-terminal domain"/>
    <property type="match status" value="1"/>
</dbReference>
<sequence>MYHQQKEVSSNVEIDAPMQLTMIHLLSNLQSFFKSEWKRLLTIFLMYTPTYLILMLVSTRQGPDYMETLYGKPNEWFWRGLQNVVEVTIIYYVLIFRIALPFLQTKKVKRFLFQLSAFLVLLFVYEYIYNFILISPSVRAGVRLADFLTWHVGVDIIILCIGAAVSLLIEWNAKSKRQEELERQKLDAELSAIKYQINPHFLFNSLSFIYSKTIPLNEEVAHAVLLLSDIMRYALGRDEDGQGKVDLMKEITHMRNVLEINQMRYEYTLHIQYQENISHTPIRIPPLVLITLVENAFKHGDLSDAENPLAIRLEADNKHLHFYCCNKKKKGSKELSNGIGLNNVRQRLELMYGVRHSFHIKEDEKYYITNLHIDL</sequence>
<keyword evidence="1" id="KW-1133">Transmembrane helix</keyword>
<feature type="transmembrane region" description="Helical" evidence="1">
    <location>
        <begin position="77"/>
        <end position="99"/>
    </location>
</feature>
<keyword evidence="3" id="KW-0808">Transferase</keyword>
<organism evidence="3 4">
    <name type="scientific">Rhodocytophaga aerolata</name>
    <dbReference type="NCBI Taxonomy" id="455078"/>
    <lineage>
        <taxon>Bacteria</taxon>
        <taxon>Pseudomonadati</taxon>
        <taxon>Bacteroidota</taxon>
        <taxon>Cytophagia</taxon>
        <taxon>Cytophagales</taxon>
        <taxon>Rhodocytophagaceae</taxon>
        <taxon>Rhodocytophaga</taxon>
    </lineage>
</organism>
<proteinExistence type="predicted"/>
<comment type="caution">
    <text evidence="3">The sequence shown here is derived from an EMBL/GenBank/DDBJ whole genome shotgun (WGS) entry which is preliminary data.</text>
</comment>
<keyword evidence="3" id="KW-0418">Kinase</keyword>
<keyword evidence="1" id="KW-0812">Transmembrane</keyword>
<dbReference type="Pfam" id="PF06580">
    <property type="entry name" value="His_kinase"/>
    <property type="match status" value="1"/>
</dbReference>
<dbReference type="PANTHER" id="PTHR34220">
    <property type="entry name" value="SENSOR HISTIDINE KINASE YPDA"/>
    <property type="match status" value="1"/>
</dbReference>
<protein>
    <submittedName>
        <fullName evidence="3">Histidine kinase</fullName>
    </submittedName>
</protein>
<evidence type="ECO:0000313" key="3">
    <source>
        <dbReference type="EMBL" id="MDO1448180.1"/>
    </source>
</evidence>
<evidence type="ECO:0000313" key="4">
    <source>
        <dbReference type="Proteomes" id="UP001168528"/>
    </source>
</evidence>
<dbReference type="Proteomes" id="UP001168528">
    <property type="component" value="Unassembled WGS sequence"/>
</dbReference>
<feature type="transmembrane region" description="Helical" evidence="1">
    <location>
        <begin position="148"/>
        <end position="169"/>
    </location>
</feature>
<evidence type="ECO:0000256" key="1">
    <source>
        <dbReference type="SAM" id="Phobius"/>
    </source>
</evidence>
<dbReference type="SUPFAM" id="SSF55874">
    <property type="entry name" value="ATPase domain of HSP90 chaperone/DNA topoisomerase II/histidine kinase"/>
    <property type="match status" value="1"/>
</dbReference>
<reference evidence="3" key="1">
    <citation type="submission" date="2023-07" db="EMBL/GenBank/DDBJ databases">
        <title>The genome sequence of Rhodocytophaga aerolata KACC 12507.</title>
        <authorList>
            <person name="Zhang X."/>
        </authorList>
    </citation>
    <scope>NUCLEOTIDE SEQUENCE</scope>
    <source>
        <strain evidence="3">KACC 12507</strain>
    </source>
</reference>
<feature type="transmembrane region" description="Helical" evidence="1">
    <location>
        <begin position="111"/>
        <end position="128"/>
    </location>
</feature>
<name>A0ABT8RBV0_9BACT</name>
<evidence type="ECO:0000259" key="2">
    <source>
        <dbReference type="Pfam" id="PF06580"/>
    </source>
</evidence>
<dbReference type="InterPro" id="IPR036890">
    <property type="entry name" value="HATPase_C_sf"/>
</dbReference>
<dbReference type="GO" id="GO:0016301">
    <property type="term" value="F:kinase activity"/>
    <property type="evidence" value="ECO:0007669"/>
    <property type="project" value="UniProtKB-KW"/>
</dbReference>
<dbReference type="RefSeq" id="WP_302038981.1">
    <property type="nucleotide sequence ID" value="NZ_JAUKPO010000010.1"/>
</dbReference>
<accession>A0ABT8RBV0</accession>
<gene>
    <name evidence="3" type="ORF">Q0590_18040</name>
</gene>
<dbReference type="InterPro" id="IPR050640">
    <property type="entry name" value="Bact_2-comp_sensor_kinase"/>
</dbReference>
<keyword evidence="1" id="KW-0472">Membrane</keyword>